<evidence type="ECO:0000313" key="2">
    <source>
        <dbReference type="Proteomes" id="UP000033615"/>
    </source>
</evidence>
<evidence type="ECO:0008006" key="3">
    <source>
        <dbReference type="Google" id="ProtNLM"/>
    </source>
</evidence>
<dbReference type="EMBL" id="LAKD02000069">
    <property type="protein sequence ID" value="OPF75595.1"/>
    <property type="molecule type" value="Genomic_DNA"/>
</dbReference>
<dbReference type="Gene3D" id="3.40.630.30">
    <property type="match status" value="1"/>
</dbReference>
<dbReference type="Proteomes" id="UP000033615">
    <property type="component" value="Unassembled WGS sequence"/>
</dbReference>
<accession>A0A1V4D0X2</accession>
<dbReference type="AlphaFoldDB" id="A0A1V4D0X2"/>
<dbReference type="OrthoDB" id="3173333at2"/>
<keyword evidence="2" id="KW-1185">Reference proteome</keyword>
<comment type="caution">
    <text evidence="1">The sequence shown here is derived from an EMBL/GenBank/DDBJ whole genome shotgun (WGS) entry which is preliminary data.</text>
</comment>
<proteinExistence type="predicted"/>
<protein>
    <recommendedName>
        <fullName evidence="3">GNAT family N-acetyltransferase</fullName>
    </recommendedName>
</protein>
<sequence>MTLHTEAIHSTALTAAHADEVLAIHQLGIDEGNATFETTAPRWEAFDTARLANHRHVAVDHRGRVLGWTAATAYGVTSSSSSGAARR</sequence>
<name>A0A1V4D0X2_9ACTN</name>
<reference evidence="1" key="1">
    <citation type="submission" date="2016-12" db="EMBL/GenBank/DDBJ databases">
        <title>Genome sequence of Streptomyces antioxidans MUSC 164.</title>
        <authorList>
            <person name="Lee L.-H."/>
            <person name="Ser H.-L."/>
        </authorList>
    </citation>
    <scope>NUCLEOTIDE SEQUENCE [LARGE SCALE GENOMIC DNA]</scope>
    <source>
        <strain evidence="1">MUSC 164</strain>
    </source>
</reference>
<evidence type="ECO:0000313" key="1">
    <source>
        <dbReference type="EMBL" id="OPF75595.1"/>
    </source>
</evidence>
<gene>
    <name evidence="1" type="ORF">VT50_0224550</name>
</gene>
<organism evidence="1 2">
    <name type="scientific">Streptomyces antioxidans</name>
    <dbReference type="NCBI Taxonomy" id="1507734"/>
    <lineage>
        <taxon>Bacteria</taxon>
        <taxon>Bacillati</taxon>
        <taxon>Actinomycetota</taxon>
        <taxon>Actinomycetes</taxon>
        <taxon>Kitasatosporales</taxon>
        <taxon>Streptomycetaceae</taxon>
        <taxon>Streptomyces</taxon>
    </lineage>
</organism>